<dbReference type="OrthoDB" id="2157530at2759"/>
<dbReference type="EMBL" id="FQ790275">
    <property type="protein sequence ID" value="CCD45123.1"/>
    <property type="molecule type" value="Genomic_DNA"/>
</dbReference>
<gene>
    <name evidence="2" type="ORF">BofuT4_uP008400.1</name>
</gene>
<dbReference type="HOGENOM" id="CLU_2399414_0_0_1"/>
<organism evidence="2 3">
    <name type="scientific">Botryotinia fuckeliana (strain T4)</name>
    <name type="common">Noble rot fungus</name>
    <name type="synonym">Botrytis cinerea</name>
    <dbReference type="NCBI Taxonomy" id="999810"/>
    <lineage>
        <taxon>Eukaryota</taxon>
        <taxon>Fungi</taxon>
        <taxon>Dikarya</taxon>
        <taxon>Ascomycota</taxon>
        <taxon>Pezizomycotina</taxon>
        <taxon>Leotiomycetes</taxon>
        <taxon>Helotiales</taxon>
        <taxon>Sclerotiniaceae</taxon>
        <taxon>Botrytis</taxon>
    </lineage>
</organism>
<dbReference type="AlphaFoldDB" id="G2XX45"/>
<feature type="region of interest" description="Disordered" evidence="1">
    <location>
        <begin position="1"/>
        <end position="24"/>
    </location>
</feature>
<name>G2XX45_BOTF4</name>
<proteinExistence type="predicted"/>
<dbReference type="Proteomes" id="UP000008177">
    <property type="component" value="Unplaced contigs"/>
</dbReference>
<accession>G2XX45</accession>
<feature type="compositionally biased region" description="Low complexity" evidence="1">
    <location>
        <begin position="1"/>
        <end position="18"/>
    </location>
</feature>
<evidence type="ECO:0000313" key="3">
    <source>
        <dbReference type="Proteomes" id="UP000008177"/>
    </source>
</evidence>
<evidence type="ECO:0000256" key="1">
    <source>
        <dbReference type="SAM" id="MobiDB-lite"/>
    </source>
</evidence>
<protein>
    <submittedName>
        <fullName evidence="2">Uncharacterized protein</fullName>
    </submittedName>
</protein>
<dbReference type="InParanoid" id="G2XX45"/>
<sequence>MEEQHVQVSVKGSSDVSSGTGGTIGVFPKNSKANRILEFHHEPLLNPKTLIRLLELDNVDGEDTTTELGCNISTWHVDRTPSYHAIPCVCGSP</sequence>
<evidence type="ECO:0000313" key="2">
    <source>
        <dbReference type="EMBL" id="CCD45123.1"/>
    </source>
</evidence>
<reference evidence="3" key="1">
    <citation type="journal article" date="2011" name="PLoS Genet.">
        <title>Genomic analysis of the necrotrophic fungal pathogens Sclerotinia sclerotiorum and Botrytis cinerea.</title>
        <authorList>
            <person name="Amselem J."/>
            <person name="Cuomo C.A."/>
            <person name="van Kan J.A."/>
            <person name="Viaud M."/>
            <person name="Benito E.P."/>
            <person name="Couloux A."/>
            <person name="Coutinho P.M."/>
            <person name="de Vries R.P."/>
            <person name="Dyer P.S."/>
            <person name="Fillinger S."/>
            <person name="Fournier E."/>
            <person name="Gout L."/>
            <person name="Hahn M."/>
            <person name="Kohn L."/>
            <person name="Lapalu N."/>
            <person name="Plummer K.M."/>
            <person name="Pradier J.M."/>
            <person name="Quevillon E."/>
            <person name="Sharon A."/>
            <person name="Simon A."/>
            <person name="ten Have A."/>
            <person name="Tudzynski B."/>
            <person name="Tudzynski P."/>
            <person name="Wincker P."/>
            <person name="Andrew M."/>
            <person name="Anthouard V."/>
            <person name="Beever R.E."/>
            <person name="Beffa R."/>
            <person name="Benoit I."/>
            <person name="Bouzid O."/>
            <person name="Brault B."/>
            <person name="Chen Z."/>
            <person name="Choquer M."/>
            <person name="Collemare J."/>
            <person name="Cotton P."/>
            <person name="Danchin E.G."/>
            <person name="Da Silva C."/>
            <person name="Gautier A."/>
            <person name="Giraud C."/>
            <person name="Giraud T."/>
            <person name="Gonzalez C."/>
            <person name="Grossetete S."/>
            <person name="Guldener U."/>
            <person name="Henrissat B."/>
            <person name="Howlett B.J."/>
            <person name="Kodira C."/>
            <person name="Kretschmer M."/>
            <person name="Lappartient A."/>
            <person name="Leroch M."/>
            <person name="Levis C."/>
            <person name="Mauceli E."/>
            <person name="Neuveglise C."/>
            <person name="Oeser B."/>
            <person name="Pearson M."/>
            <person name="Poulain J."/>
            <person name="Poussereau N."/>
            <person name="Quesneville H."/>
            <person name="Rascle C."/>
            <person name="Schumacher J."/>
            <person name="Segurens B."/>
            <person name="Sexton A."/>
            <person name="Silva E."/>
            <person name="Sirven C."/>
            <person name="Soanes D.M."/>
            <person name="Talbot N.J."/>
            <person name="Templeton M."/>
            <person name="Yandava C."/>
            <person name="Yarden O."/>
            <person name="Zeng Q."/>
            <person name="Rollins J.A."/>
            <person name="Lebrun M.H."/>
            <person name="Dickman M."/>
        </authorList>
    </citation>
    <scope>NUCLEOTIDE SEQUENCE [LARGE SCALE GENOMIC DNA]</scope>
    <source>
        <strain evidence="3">T4</strain>
    </source>
</reference>